<dbReference type="InterPro" id="IPR002575">
    <property type="entry name" value="Aminoglycoside_PTrfase"/>
</dbReference>
<dbReference type="PANTHER" id="PTHR21310:SF13">
    <property type="entry name" value="AMINOGLYCOSIDE PHOSPHOTRANSFERASE DOMAIN-CONTAINING PROTEIN"/>
    <property type="match status" value="1"/>
</dbReference>
<dbReference type="SUPFAM" id="SSF56112">
    <property type="entry name" value="Protein kinase-like (PK-like)"/>
    <property type="match status" value="1"/>
</dbReference>
<dbReference type="InterPro" id="IPR051678">
    <property type="entry name" value="AGP_Transferase"/>
</dbReference>
<organism evidence="2 3">
    <name type="scientific">Schizothecium vesticola</name>
    <dbReference type="NCBI Taxonomy" id="314040"/>
    <lineage>
        <taxon>Eukaryota</taxon>
        <taxon>Fungi</taxon>
        <taxon>Dikarya</taxon>
        <taxon>Ascomycota</taxon>
        <taxon>Pezizomycotina</taxon>
        <taxon>Sordariomycetes</taxon>
        <taxon>Sordariomycetidae</taxon>
        <taxon>Sordariales</taxon>
        <taxon>Schizotheciaceae</taxon>
        <taxon>Schizothecium</taxon>
    </lineage>
</organism>
<reference evidence="2" key="1">
    <citation type="submission" date="2023-06" db="EMBL/GenBank/DDBJ databases">
        <title>Genome-scale phylogeny and comparative genomics of the fungal order Sordariales.</title>
        <authorList>
            <consortium name="Lawrence Berkeley National Laboratory"/>
            <person name="Hensen N."/>
            <person name="Bonometti L."/>
            <person name="Westerberg I."/>
            <person name="Brannstrom I.O."/>
            <person name="Guillou S."/>
            <person name="Cros-Aarteil S."/>
            <person name="Calhoun S."/>
            <person name="Haridas S."/>
            <person name="Kuo A."/>
            <person name="Mondo S."/>
            <person name="Pangilinan J."/>
            <person name="Riley R."/>
            <person name="LaButti K."/>
            <person name="Andreopoulos B."/>
            <person name="Lipzen A."/>
            <person name="Chen C."/>
            <person name="Yanf M."/>
            <person name="Daum C."/>
            <person name="Ng V."/>
            <person name="Clum A."/>
            <person name="Steindorff A."/>
            <person name="Ohm R."/>
            <person name="Martin F."/>
            <person name="Silar P."/>
            <person name="Natvig D."/>
            <person name="Lalanne C."/>
            <person name="Gautier V."/>
            <person name="Ament-velasquez S.L."/>
            <person name="Kruys A."/>
            <person name="Hutchinson M.I."/>
            <person name="Powell A.J."/>
            <person name="Barry K."/>
            <person name="Miller A.N."/>
            <person name="Grigoriev I.V."/>
            <person name="Debuchy R."/>
            <person name="Gladieux P."/>
            <person name="Thoren M.H."/>
            <person name="Johannesson H."/>
        </authorList>
    </citation>
    <scope>NUCLEOTIDE SEQUENCE</scope>
    <source>
        <strain evidence="2">SMH3187-1</strain>
    </source>
</reference>
<keyword evidence="3" id="KW-1185">Reference proteome</keyword>
<evidence type="ECO:0000313" key="2">
    <source>
        <dbReference type="EMBL" id="KAK0749882.1"/>
    </source>
</evidence>
<comment type="caution">
    <text evidence="2">The sequence shown here is derived from an EMBL/GenBank/DDBJ whole genome shotgun (WGS) entry which is preliminary data.</text>
</comment>
<proteinExistence type="predicted"/>
<dbReference type="InterPro" id="IPR011009">
    <property type="entry name" value="Kinase-like_dom_sf"/>
</dbReference>
<protein>
    <submittedName>
        <fullName evidence="2">Phosphotransferase enzyme family-domain-containing protein</fullName>
    </submittedName>
</protein>
<dbReference type="Gene3D" id="3.90.1200.10">
    <property type="match status" value="1"/>
</dbReference>
<dbReference type="EMBL" id="JAUKUD010000003">
    <property type="protein sequence ID" value="KAK0749882.1"/>
    <property type="molecule type" value="Genomic_DNA"/>
</dbReference>
<accession>A0AA40K906</accession>
<dbReference type="Pfam" id="PF01636">
    <property type="entry name" value="APH"/>
    <property type="match status" value="1"/>
</dbReference>
<dbReference type="AlphaFoldDB" id="A0AA40K906"/>
<gene>
    <name evidence="2" type="ORF">B0T18DRAFT_407761</name>
</gene>
<dbReference type="PANTHER" id="PTHR21310">
    <property type="entry name" value="AMINOGLYCOSIDE PHOSPHOTRANSFERASE-RELATED-RELATED"/>
    <property type="match status" value="1"/>
</dbReference>
<evidence type="ECO:0000259" key="1">
    <source>
        <dbReference type="Pfam" id="PF01636"/>
    </source>
</evidence>
<feature type="domain" description="Aminoglycoside phosphotransferase" evidence="1">
    <location>
        <begin position="53"/>
        <end position="312"/>
    </location>
</feature>
<sequence length="438" mass="49468">MAPDSRPNQDGLAWKETLFDLVPQWTRDPPIAAIESLCRRRLGIAAADPCVVTFAASGLFNKLYTVESRGTTYMMRVSLPVYPRHKTRAEVAKLRWVRDNTSIPVPQVYDFDDSNDNEMGFEWILMEFMGGRPAHERWGAMTMEQKVVFAQRIATFQAELSGRGKAESPFKRIGTLTLDRPANKQQKDAAAGQPIAVGRLVAPEFFMGDNLFYNVPRGPFDSSHDWLAAQLNIILIHQTAILNKTDDEDEQEDAENALSVARKLLSLVPKVFPPSPDVAETTGLYHHDLHLNNILVSDQGEITAVLDWECVSALPLWMATRPPKFLDEPVREEEPLAEDYVDNTPQESAADAQKGGASGQEKDELYYIHRMEWEATQLRKVYEARLKELWPGWPLGESNAEVDFFQAVSLCDGPWAKRVGRWVDRLERGEAIRIDDTA</sequence>
<name>A0AA40K906_9PEZI</name>
<evidence type="ECO:0000313" key="3">
    <source>
        <dbReference type="Proteomes" id="UP001172155"/>
    </source>
</evidence>
<dbReference type="Proteomes" id="UP001172155">
    <property type="component" value="Unassembled WGS sequence"/>
</dbReference>